<sequence length="617" mass="70610">MNLFGLLLFVVVVMGYFFKLREWGVAAYLGWITSFWVMTLILYLFAMLGYVQTGIYVVTGIGIVLFLRHLILRALNKISSGGLHVHVFDVWMILAGILLGVTLQQVSLVHYDNYSHWATIVKFMYFEQRIPGASDALISFSSYPIGNALFNNYIVNLIGFSEGNMLLAQFIYIWAAVFSIFECLKDQKRVLFSGILCFVIAISMLANVEIGFNNLLVDYVLAAVTLAGLLGVYVYRDQPWLQASHVFLASANLLLIKNSGAFFVALILINYLVASFVYPADQSKSIKHRLRLIFRWFMVSAVSVVPFVVWLNHVKSTFTSSKHQLDAAAFSGQLNAEGLDYMRDIAQRMLDASLQWSSLSTLVMLGINVVMFTTWFILLYKGRPSILLKQLVLLDFIFVLYCISIFAMYLVSMPYDEAIVLAGYERYLSTIVILLLFLAAGMLVRTLDDNLHERNYDKRDLKSFRVLKNKRLYQRTAFMLWFFAIIGVNAELGKIQFNERLNAKSLPVWIDKVTPEEFTYNDKHVLLVDAVSEEVTSYYAGFVGKYYFFSPNVDAQEAFDYSPEDFKKHNADYDYVLLLEGHETYEKLTKKVYNQELTPGLYQVQSDKLVRVDHMAV</sequence>
<feature type="transmembrane region" description="Helical" evidence="1">
    <location>
        <begin position="53"/>
        <end position="71"/>
    </location>
</feature>
<feature type="transmembrane region" description="Helical" evidence="1">
    <location>
        <begin position="191"/>
        <end position="210"/>
    </location>
</feature>
<feature type="transmembrane region" description="Helical" evidence="1">
    <location>
        <begin position="25"/>
        <end position="46"/>
    </location>
</feature>
<feature type="transmembrane region" description="Helical" evidence="1">
    <location>
        <begin position="262"/>
        <end position="280"/>
    </location>
</feature>
<evidence type="ECO:0000313" key="2">
    <source>
        <dbReference type="EMBL" id="AIG65580.1"/>
    </source>
</evidence>
<feature type="transmembrane region" description="Helical" evidence="1">
    <location>
        <begin position="392"/>
        <end position="415"/>
    </location>
</feature>
<evidence type="ECO:0000256" key="1">
    <source>
        <dbReference type="SAM" id="Phobius"/>
    </source>
</evidence>
<keyword evidence="1" id="KW-0812">Transmembrane</keyword>
<feature type="transmembrane region" description="Helical" evidence="1">
    <location>
        <begin position="472"/>
        <end position="490"/>
    </location>
</feature>
<reference evidence="3" key="2">
    <citation type="submission" date="2014-04" db="EMBL/GenBank/DDBJ databases">
        <title>Complete genome of Weissella ceti strain WS08 isolated from diseased rainbow trout in Brazil.</title>
        <authorList>
            <person name="Figueiredo H.C.P."/>
            <person name="Leal C.A.G."/>
            <person name="Pereira F.L."/>
            <person name="Soares S.C."/>
            <person name="Dorella F.A."/>
            <person name="Carvalho A.F."/>
            <person name="Pereira U.P."/>
            <person name="Azevedo V.A.C."/>
        </authorList>
    </citation>
    <scope>NUCLEOTIDE SEQUENCE [LARGE SCALE GENOMIC DNA]</scope>
    <source>
        <strain evidence="3">WS08</strain>
    </source>
</reference>
<proteinExistence type="predicted"/>
<organism evidence="2 3">
    <name type="scientific">Weissella tructae</name>
    <dbReference type="NCBI Taxonomy" id="887702"/>
    <lineage>
        <taxon>Bacteria</taxon>
        <taxon>Bacillati</taxon>
        <taxon>Bacillota</taxon>
        <taxon>Bacilli</taxon>
        <taxon>Lactobacillales</taxon>
        <taxon>Lactobacillaceae</taxon>
        <taxon>Weissella</taxon>
    </lineage>
</organism>
<keyword evidence="1" id="KW-1133">Transmembrane helix</keyword>
<feature type="transmembrane region" description="Helical" evidence="1">
    <location>
        <begin position="91"/>
        <end position="111"/>
    </location>
</feature>
<name>A0ABN4DH00_9LACO</name>
<keyword evidence="3" id="KW-1185">Reference proteome</keyword>
<reference evidence="2 3" key="1">
    <citation type="journal article" date="2014" name="Genome Announc.">
        <title>Whole-Genome Sequence of Weissella ceti Strain WS08, Isolated from Diseased Rainbow Trout in Brazil.</title>
        <authorList>
            <person name="Figueiredo H.C."/>
            <person name="Leal G."/>
            <person name="Pereira F.L."/>
            <person name="Soares S.C."/>
            <person name="Dorella F.A."/>
            <person name="Carvalho A.F."/>
            <person name="Pereira U.P."/>
            <person name="Azevedo V.A."/>
        </authorList>
    </citation>
    <scope>NUCLEOTIDE SEQUENCE [LARGE SCALE GENOMIC DNA]</scope>
    <source>
        <strain evidence="2 3">WS08</strain>
    </source>
</reference>
<feature type="transmembrane region" description="Helical" evidence="1">
    <location>
        <begin position="427"/>
        <end position="444"/>
    </location>
</feature>
<evidence type="ECO:0000313" key="3">
    <source>
        <dbReference type="Proteomes" id="UP000028491"/>
    </source>
</evidence>
<feature type="transmembrane region" description="Helical" evidence="1">
    <location>
        <begin position="216"/>
        <end position="235"/>
    </location>
</feature>
<evidence type="ECO:0008006" key="4">
    <source>
        <dbReference type="Google" id="ProtNLM"/>
    </source>
</evidence>
<keyword evidence="1" id="KW-0472">Membrane</keyword>
<dbReference type="RefSeq" id="WP_009765263.1">
    <property type="nucleotide sequence ID" value="NZ_CP007588.1"/>
</dbReference>
<dbReference type="Proteomes" id="UP000028491">
    <property type="component" value="Chromosome"/>
</dbReference>
<protein>
    <recommendedName>
        <fullName evidence="4">ABC transporter permease</fullName>
    </recommendedName>
</protein>
<accession>A0ABN4DH00</accession>
<gene>
    <name evidence="2" type="ORF">WS08_0641</name>
</gene>
<feature type="transmembrane region" description="Helical" evidence="1">
    <location>
        <begin position="359"/>
        <end position="380"/>
    </location>
</feature>
<feature type="transmembrane region" description="Helical" evidence="1">
    <location>
        <begin position="292"/>
        <end position="311"/>
    </location>
</feature>
<dbReference type="EMBL" id="CP007588">
    <property type="protein sequence ID" value="AIG65580.1"/>
    <property type="molecule type" value="Genomic_DNA"/>
</dbReference>